<evidence type="ECO:0000256" key="8">
    <source>
        <dbReference type="ARBA" id="ARBA00023077"/>
    </source>
</evidence>
<evidence type="ECO:0000259" key="14">
    <source>
        <dbReference type="Pfam" id="PF00593"/>
    </source>
</evidence>
<dbReference type="Proteomes" id="UP000628448">
    <property type="component" value="Unassembled WGS sequence"/>
</dbReference>
<evidence type="ECO:0000256" key="9">
    <source>
        <dbReference type="ARBA" id="ARBA00023136"/>
    </source>
</evidence>
<evidence type="ECO:0000256" key="3">
    <source>
        <dbReference type="ARBA" id="ARBA00022452"/>
    </source>
</evidence>
<dbReference type="InterPro" id="IPR037066">
    <property type="entry name" value="Plug_dom_sf"/>
</dbReference>
<evidence type="ECO:0000313" key="17">
    <source>
        <dbReference type="Proteomes" id="UP000628448"/>
    </source>
</evidence>
<gene>
    <name evidence="16" type="ORF">I5907_20675</name>
</gene>
<dbReference type="RefSeq" id="WP_196992753.1">
    <property type="nucleotide sequence ID" value="NZ_JADWYR010000003.1"/>
</dbReference>
<dbReference type="GO" id="GO:0009279">
    <property type="term" value="C:cell outer membrane"/>
    <property type="evidence" value="ECO:0007669"/>
    <property type="project" value="UniProtKB-SubCell"/>
</dbReference>
<evidence type="ECO:0000256" key="10">
    <source>
        <dbReference type="ARBA" id="ARBA00023237"/>
    </source>
</evidence>
<comment type="similarity">
    <text evidence="11 12">Belongs to the TonB-dependent receptor family.</text>
</comment>
<dbReference type="Pfam" id="PF07715">
    <property type="entry name" value="Plug"/>
    <property type="match status" value="1"/>
</dbReference>
<evidence type="ECO:0000256" key="2">
    <source>
        <dbReference type="ARBA" id="ARBA00022448"/>
    </source>
</evidence>
<feature type="domain" description="TonB-dependent receptor plug" evidence="15">
    <location>
        <begin position="63"/>
        <end position="171"/>
    </location>
</feature>
<dbReference type="InterPro" id="IPR039426">
    <property type="entry name" value="TonB-dep_rcpt-like"/>
</dbReference>
<dbReference type="PANTHER" id="PTHR32552">
    <property type="entry name" value="FERRICHROME IRON RECEPTOR-RELATED"/>
    <property type="match status" value="1"/>
</dbReference>
<keyword evidence="17" id="KW-1185">Reference proteome</keyword>
<keyword evidence="9 11" id="KW-0472">Membrane</keyword>
<name>A0A931H0A5_9BACT</name>
<evidence type="ECO:0000256" key="11">
    <source>
        <dbReference type="PROSITE-ProRule" id="PRU01360"/>
    </source>
</evidence>
<dbReference type="InterPro" id="IPR000531">
    <property type="entry name" value="Beta-barrel_TonB"/>
</dbReference>
<accession>A0A931H0A5</accession>
<evidence type="ECO:0000313" key="16">
    <source>
        <dbReference type="EMBL" id="MBG9378659.1"/>
    </source>
</evidence>
<dbReference type="Gene3D" id="2.170.130.10">
    <property type="entry name" value="TonB-dependent receptor, plug domain"/>
    <property type="match status" value="1"/>
</dbReference>
<dbReference type="Gene3D" id="2.40.170.20">
    <property type="entry name" value="TonB-dependent receptor, beta-barrel domain"/>
    <property type="match status" value="1"/>
</dbReference>
<dbReference type="SUPFAM" id="SSF56935">
    <property type="entry name" value="Porins"/>
    <property type="match status" value="1"/>
</dbReference>
<keyword evidence="13" id="KW-0732">Signal</keyword>
<evidence type="ECO:0000256" key="13">
    <source>
        <dbReference type="SAM" id="SignalP"/>
    </source>
</evidence>
<dbReference type="InterPro" id="IPR036942">
    <property type="entry name" value="Beta-barrel_TonB_sf"/>
</dbReference>
<dbReference type="Pfam" id="PF00593">
    <property type="entry name" value="TonB_dep_Rec_b-barrel"/>
    <property type="match status" value="1"/>
</dbReference>
<keyword evidence="7" id="KW-0406">Ion transport</keyword>
<keyword evidence="8 12" id="KW-0798">TonB box</keyword>
<feature type="signal peptide" evidence="13">
    <location>
        <begin position="1"/>
        <end position="34"/>
    </location>
</feature>
<dbReference type="PANTHER" id="PTHR32552:SF81">
    <property type="entry name" value="TONB-DEPENDENT OUTER MEMBRANE RECEPTOR"/>
    <property type="match status" value="1"/>
</dbReference>
<dbReference type="EMBL" id="JADWYR010000003">
    <property type="protein sequence ID" value="MBG9378659.1"/>
    <property type="molecule type" value="Genomic_DNA"/>
</dbReference>
<dbReference type="PROSITE" id="PS52016">
    <property type="entry name" value="TONB_DEPENDENT_REC_3"/>
    <property type="match status" value="1"/>
</dbReference>
<keyword evidence="10 11" id="KW-0998">Cell outer membrane</keyword>
<proteinExistence type="inferred from homology"/>
<sequence>MKLLLRRTLVLPVRFAAMCSPLLFCLFFAAGAAAQDTANTASTDTATLNAVTVKAFSAGLKWKDVPASVAILNKTQLAKFDGTSLVPIINSVTGVRMEERSPGSYRLSVRGSLLRSPFGVRNIKIYMDDLPLTDATGNTYLNLIDLNQLQSVEIIKGPSSSFYGANTGGAVILNTDDKRGIEAGLSGGSFGLFKEYVSVKEHTDKLSFGLQQSHTQSDGYRQQSALRRDVVQGKLGWKVNKFSSLTFLGLYANLHYETPGGITKAQMDSLPRLARLPAGSTPGAIQQNAGIYNATYLGAVTYNAAFTERFSNTTLIVFSYTNFNNPFITNYERRREQNYGARTNFQYVFADKKDFSLKANVGAEAQYNHSYIQVFDNNGGETADNQFRDKVHTTQYFLFGQLSLKAKNWLLQAGASTNSLRYWYNRLTDSVNLYPIIRKTGNTVSPRLGLSYAVDQSLSFYVTAAKGFSPPTLAEVLPSGGTFTQTLQAEYGWNYEAGLKGSLFNNHLQYNGSVYYFALKNAIVRRVDADGNEFFVNAGGTVQKGMELWLNGNVVNRDKGFVRSLGVWNSFSYQPYKFDDYKSGEDDFSGNSLTGVPRYINVSGIDARFAGGVSLNAMFNYTSSIQLDDANTAEAKAYHLLQVKIAKLIRFNKFRLNIFAGADNLLNEVYSLGNDINAFGGRFYNPAPARNYYGGIAVKL</sequence>
<dbReference type="InterPro" id="IPR012910">
    <property type="entry name" value="Plug_dom"/>
</dbReference>
<comment type="caution">
    <text evidence="16">The sequence shown here is derived from an EMBL/GenBank/DDBJ whole genome shotgun (WGS) entry which is preliminary data.</text>
</comment>
<evidence type="ECO:0000256" key="1">
    <source>
        <dbReference type="ARBA" id="ARBA00004571"/>
    </source>
</evidence>
<evidence type="ECO:0000256" key="12">
    <source>
        <dbReference type="RuleBase" id="RU003357"/>
    </source>
</evidence>
<dbReference type="AlphaFoldDB" id="A0A931H0A5"/>
<feature type="domain" description="TonB-dependent receptor-like beta-barrel" evidence="14">
    <location>
        <begin position="285"/>
        <end position="665"/>
    </location>
</feature>
<reference evidence="16" key="1">
    <citation type="submission" date="2020-11" db="EMBL/GenBank/DDBJ databases">
        <title>Bacterial whole genome sequence for Panacibacter sp. DH6.</title>
        <authorList>
            <person name="Le V."/>
            <person name="Ko S."/>
            <person name="Ahn C.-Y."/>
            <person name="Oh H.-M."/>
        </authorList>
    </citation>
    <scope>NUCLEOTIDE SEQUENCE</scope>
    <source>
        <strain evidence="16">DH6</strain>
    </source>
</reference>
<evidence type="ECO:0000256" key="6">
    <source>
        <dbReference type="ARBA" id="ARBA00023004"/>
    </source>
</evidence>
<evidence type="ECO:0000256" key="4">
    <source>
        <dbReference type="ARBA" id="ARBA00022496"/>
    </source>
</evidence>
<keyword evidence="5 11" id="KW-0812">Transmembrane</keyword>
<evidence type="ECO:0000256" key="7">
    <source>
        <dbReference type="ARBA" id="ARBA00023065"/>
    </source>
</evidence>
<keyword evidence="2 11" id="KW-0813">Transport</keyword>
<evidence type="ECO:0000256" key="5">
    <source>
        <dbReference type="ARBA" id="ARBA00022692"/>
    </source>
</evidence>
<protein>
    <submittedName>
        <fullName evidence="16">TonB-dependent receptor</fullName>
    </submittedName>
</protein>
<keyword evidence="16" id="KW-0675">Receptor</keyword>
<organism evidence="16 17">
    <name type="scientific">Panacibacter microcysteis</name>
    <dbReference type="NCBI Taxonomy" id="2793269"/>
    <lineage>
        <taxon>Bacteria</taxon>
        <taxon>Pseudomonadati</taxon>
        <taxon>Bacteroidota</taxon>
        <taxon>Chitinophagia</taxon>
        <taxon>Chitinophagales</taxon>
        <taxon>Chitinophagaceae</taxon>
        <taxon>Panacibacter</taxon>
    </lineage>
</organism>
<dbReference type="GO" id="GO:0006826">
    <property type="term" value="P:iron ion transport"/>
    <property type="evidence" value="ECO:0007669"/>
    <property type="project" value="UniProtKB-KW"/>
</dbReference>
<evidence type="ECO:0000259" key="15">
    <source>
        <dbReference type="Pfam" id="PF07715"/>
    </source>
</evidence>
<feature type="chain" id="PRO_5036681005" evidence="13">
    <location>
        <begin position="35"/>
        <end position="700"/>
    </location>
</feature>
<keyword evidence="3 11" id="KW-1134">Transmembrane beta strand</keyword>
<keyword evidence="4" id="KW-0410">Iron transport</keyword>
<keyword evidence="6" id="KW-0408">Iron</keyword>
<comment type="subcellular location">
    <subcellularLocation>
        <location evidence="1 11">Cell outer membrane</location>
        <topology evidence="1 11">Multi-pass membrane protein</topology>
    </subcellularLocation>
</comment>